<dbReference type="PANTHER" id="PTHR43284:SF1">
    <property type="entry name" value="ASPARAGINE SYNTHETASE"/>
    <property type="match status" value="1"/>
</dbReference>
<accession>A0ABX1N3I8</accession>
<dbReference type="Proteomes" id="UP000601990">
    <property type="component" value="Unassembled WGS sequence"/>
</dbReference>
<dbReference type="InterPro" id="IPR001962">
    <property type="entry name" value="Asn_synthase"/>
</dbReference>
<dbReference type="SUPFAM" id="SSF52402">
    <property type="entry name" value="Adenine nucleotide alpha hydrolases-like"/>
    <property type="match status" value="1"/>
</dbReference>
<organism evidence="6 7">
    <name type="scientific">Aromatoleum buckelii</name>
    <dbReference type="NCBI Taxonomy" id="200254"/>
    <lineage>
        <taxon>Bacteria</taxon>
        <taxon>Pseudomonadati</taxon>
        <taxon>Pseudomonadota</taxon>
        <taxon>Betaproteobacteria</taxon>
        <taxon>Rhodocyclales</taxon>
        <taxon>Rhodocyclaceae</taxon>
        <taxon>Aromatoleum</taxon>
    </lineage>
</organism>
<evidence type="ECO:0000256" key="2">
    <source>
        <dbReference type="ARBA" id="ARBA00005752"/>
    </source>
</evidence>
<evidence type="ECO:0000256" key="4">
    <source>
        <dbReference type="ARBA" id="ARBA00048741"/>
    </source>
</evidence>
<dbReference type="PANTHER" id="PTHR43284">
    <property type="entry name" value="ASPARAGINE SYNTHETASE (GLUTAMINE-HYDROLYZING)"/>
    <property type="match status" value="1"/>
</dbReference>
<comment type="catalytic activity">
    <reaction evidence="4">
        <text>L-aspartate + L-glutamine + ATP + H2O = L-asparagine + L-glutamate + AMP + diphosphate + H(+)</text>
        <dbReference type="Rhea" id="RHEA:12228"/>
        <dbReference type="ChEBI" id="CHEBI:15377"/>
        <dbReference type="ChEBI" id="CHEBI:15378"/>
        <dbReference type="ChEBI" id="CHEBI:29985"/>
        <dbReference type="ChEBI" id="CHEBI:29991"/>
        <dbReference type="ChEBI" id="CHEBI:30616"/>
        <dbReference type="ChEBI" id="CHEBI:33019"/>
        <dbReference type="ChEBI" id="CHEBI:58048"/>
        <dbReference type="ChEBI" id="CHEBI:58359"/>
        <dbReference type="ChEBI" id="CHEBI:456215"/>
        <dbReference type="EC" id="6.3.5.4"/>
    </reaction>
</comment>
<protein>
    <recommendedName>
        <fullName evidence="3">asparagine synthase (glutamine-hydrolyzing)</fullName>
        <ecNumber evidence="3">6.3.5.4</ecNumber>
    </recommendedName>
</protein>
<dbReference type="Gene3D" id="3.60.20.10">
    <property type="entry name" value="Glutamine Phosphoribosylpyrophosphate, subunit 1, domain 1"/>
    <property type="match status" value="1"/>
</dbReference>
<evidence type="ECO:0000313" key="6">
    <source>
        <dbReference type="EMBL" id="NMF93803.1"/>
    </source>
</evidence>
<dbReference type="InterPro" id="IPR029055">
    <property type="entry name" value="Ntn_hydrolases_N"/>
</dbReference>
<comment type="pathway">
    <text evidence="1">Amino-acid biosynthesis; L-asparagine biosynthesis; L-asparagine from L-aspartate (L-Gln route): step 1/1.</text>
</comment>
<proteinExistence type="inferred from homology"/>
<dbReference type="Gene3D" id="3.40.50.620">
    <property type="entry name" value="HUPs"/>
    <property type="match status" value="1"/>
</dbReference>
<dbReference type="PIRSF" id="PIRSF001589">
    <property type="entry name" value="Asn_synthetase_glu-h"/>
    <property type="match status" value="1"/>
</dbReference>
<name>A0ABX1N3I8_9RHOO</name>
<dbReference type="EMBL" id="WTVH01000018">
    <property type="protein sequence ID" value="NMF93803.1"/>
    <property type="molecule type" value="Genomic_DNA"/>
</dbReference>
<dbReference type="EC" id="6.3.5.4" evidence="3"/>
<dbReference type="Pfam" id="PF00733">
    <property type="entry name" value="Asn_synthase"/>
    <property type="match status" value="1"/>
</dbReference>
<evidence type="ECO:0000259" key="5">
    <source>
        <dbReference type="Pfam" id="PF00733"/>
    </source>
</evidence>
<evidence type="ECO:0000313" key="7">
    <source>
        <dbReference type="Proteomes" id="UP000601990"/>
    </source>
</evidence>
<comment type="similarity">
    <text evidence="2">Belongs to the asparagine synthetase family.</text>
</comment>
<evidence type="ECO:0000256" key="1">
    <source>
        <dbReference type="ARBA" id="ARBA00005187"/>
    </source>
</evidence>
<gene>
    <name evidence="6" type="ORF">GO608_10745</name>
</gene>
<keyword evidence="7" id="KW-1185">Reference proteome</keyword>
<evidence type="ECO:0000256" key="3">
    <source>
        <dbReference type="ARBA" id="ARBA00012737"/>
    </source>
</evidence>
<sequence length="598" mass="65893">MRFAQGLKRIDCPGGTLAVALSVSVSQSSDMVCAAWGTPRFRDPALARIALAEGAAVAWLRAFASSRARAPGGVAGRFAVVMIDAVHGRCLAAVDRFGSLPFCYARDGGIFAFSDRADRVPGPARAVGNQAIFDYLFFHHIPAPETIFTDVRRLSAAHSLSAERSAVNTGPYWQPVFDEPRSGDFPSLKREFLELVEQAVAREAVDRNVGAFLSGGTDSSTVSGMLCRVLGKPPRTYSIGFDANGYDEMEYARIAARHFGLDHREYYVTPDDLLVAIPKVAAHFDQPFGNSSAVPGWICAQRAHADGVDKMLAGDGGDELFGGNSRYAKQRIFSWYDLVPGALSKHVIEPALALPGIDRLPLARKGASYIEQARIPLPDRTEMYNLLHRLGIDSIFTPDFLAGIDIEHPAKIQRQTWSDVRAHTLINRMLAFDWKYTLADNDLPKVVGTTQLAGLDVGFPFLSDELVDFSLRLPPEWKLKGLTLRWFFKEALKGFLPDEIIAKKKHGFGLPFGVWATSHPGLHDLAAAAVKGFAQRRIVRPEFARKLLDELLPAHPAYYGEMVWILMVLEHWLEAHEASLSHLSPRAREPLVSAPTRL</sequence>
<feature type="domain" description="Asparagine synthetase" evidence="5">
    <location>
        <begin position="192"/>
        <end position="574"/>
    </location>
</feature>
<dbReference type="InterPro" id="IPR006426">
    <property type="entry name" value="Asn_synth_AEB"/>
</dbReference>
<dbReference type="InterPro" id="IPR014729">
    <property type="entry name" value="Rossmann-like_a/b/a_fold"/>
</dbReference>
<dbReference type="InterPro" id="IPR051786">
    <property type="entry name" value="ASN_synthetase/amidase"/>
</dbReference>
<comment type="caution">
    <text evidence="6">The sequence shown here is derived from an EMBL/GenBank/DDBJ whole genome shotgun (WGS) entry which is preliminary data.</text>
</comment>
<reference evidence="6" key="1">
    <citation type="submission" date="2019-12" db="EMBL/GenBank/DDBJ databases">
        <title>Comparative genomics gives insights into the taxonomy of the Azoarcus-Aromatoleum group and reveals separate origins of nif in the plant-associated Azoarcus and non-plant-associated Aromatoleum sub-groups.</title>
        <authorList>
            <person name="Lafos M."/>
            <person name="Maluk M."/>
            <person name="Batista M."/>
            <person name="Junghare M."/>
            <person name="Carmona M."/>
            <person name="Faoro H."/>
            <person name="Cruz L.M."/>
            <person name="Battistoni F."/>
            <person name="De Souza E."/>
            <person name="Pedrosa F."/>
            <person name="Chen W.-M."/>
            <person name="Poole P.S."/>
            <person name="Dixon R.A."/>
            <person name="James E.K."/>
        </authorList>
    </citation>
    <scope>NUCLEOTIDE SEQUENCE</scope>
    <source>
        <strain evidence="6">U120</strain>
    </source>
</reference>
<dbReference type="SUPFAM" id="SSF56235">
    <property type="entry name" value="N-terminal nucleophile aminohydrolases (Ntn hydrolases)"/>
    <property type="match status" value="1"/>
</dbReference>
<dbReference type="CDD" id="cd01991">
    <property type="entry name" value="Asn_synthase_B_C"/>
    <property type="match status" value="1"/>
</dbReference>